<evidence type="ECO:0000313" key="5">
    <source>
        <dbReference type="EMBL" id="PTE74737.1"/>
    </source>
</evidence>
<sequence length="651" mass="75212">MDKSIIVDHLNIEFNQEEYDAYSFLHQEHPHLVTTFEENLLQGRDKISQRLITSLYRENLVNAKDNSKILKSSELGNIFADKHAHVLCIHFPKAKRYLYAQIEGFHAFSRLDVVGPFFYSTSKDNKEYIRIMHPNEVLALILIEAPNLDNDASQQFKDDLENSVVNMTLALTHQAYTMRDTTETLWEIISKNTDSYLRSEQAVIEGHPLHPGAKLRKGLSAQDNIHYSSEYGKEIKLKCVLTHHSVARTQSLHNNYNEDLEKQFPMLYKKIQDELAEDTNLDDYHLMIIHPWQYENILLTQYKKEIESQLIIPLKVELSYYAGLSFRTLMPKYPSLSPHIKLSTNVHITGEIRTLSEQTTHNGPLVTRILNNILTNDIDFKAYKIGIMEELAGSHFYNAQDIEAIQTDRSEQVGTLFRENIYTLIAPQTIPMIPSSLVATYKYNEEAPIISLIKLYQLNTKNDESFNIVAREWITTYATHLLGIVIPLYVKYGIALEAHLQNSIATFNNDGSLNKIYIRDFEGLRIDEQQLNSCGYSTENFHEKSRILTDSQTTVFNKVFYSTVQNHLGELILTIANYVNDDNFEDLVWQNISDIIKDILNNLTNVNTTRALHIQSILFAPDIDYKCVTTMRLEDEAHHYSYIKVDNPLHK</sequence>
<dbReference type="PANTHER" id="PTHR34384:SF6">
    <property type="entry name" value="STAPHYLOFERRIN B SYNTHASE"/>
    <property type="match status" value="1"/>
</dbReference>
<evidence type="ECO:0000259" key="4">
    <source>
        <dbReference type="Pfam" id="PF06276"/>
    </source>
</evidence>
<dbReference type="Gene3D" id="1.10.510.40">
    <property type="match status" value="1"/>
</dbReference>
<evidence type="ECO:0000313" key="10">
    <source>
        <dbReference type="Proteomes" id="UP000243350"/>
    </source>
</evidence>
<evidence type="ECO:0000259" key="3">
    <source>
        <dbReference type="Pfam" id="PF04183"/>
    </source>
</evidence>
<dbReference type="OrthoDB" id="495728at2"/>
<dbReference type="GO" id="GO:0016881">
    <property type="term" value="F:acid-amino acid ligase activity"/>
    <property type="evidence" value="ECO:0007669"/>
    <property type="project" value="UniProtKB-ARBA"/>
</dbReference>
<accession>A0A2K4DKF1</accession>
<dbReference type="EMBL" id="PYZI01000006">
    <property type="protein sequence ID" value="PTF14100.1"/>
    <property type="molecule type" value="Genomic_DNA"/>
</dbReference>
<dbReference type="Proteomes" id="UP000242088">
    <property type="component" value="Unassembled WGS sequence"/>
</dbReference>
<dbReference type="Proteomes" id="UP000243350">
    <property type="component" value="Unassembled WGS sequence"/>
</dbReference>
<dbReference type="EMBL" id="PYZH01000008">
    <property type="protein sequence ID" value="PTF16447.1"/>
    <property type="molecule type" value="Genomic_DNA"/>
</dbReference>
<evidence type="ECO:0000256" key="1">
    <source>
        <dbReference type="ARBA" id="ARBA00004924"/>
    </source>
</evidence>
<name>A0A2K4DKF1_9STAP</name>
<reference evidence="8 9" key="1">
    <citation type="journal article" date="2016" name="Front. Microbiol.">
        <title>Comprehensive Phylogenetic Analysis of Bovine Non-aureus Staphylococci Species Based on Whole-Genome Sequencing.</title>
        <authorList>
            <person name="Naushad S."/>
            <person name="Barkema H.W."/>
            <person name="Luby C."/>
            <person name="Condas L.A."/>
            <person name="Nobrega D.B."/>
            <person name="Carson D.A."/>
            <person name="De Buck J."/>
        </authorList>
    </citation>
    <scope>NUCLEOTIDE SEQUENCE [LARGE SCALE GENOMIC DNA]</scope>
    <source>
        <strain evidence="6 8">SNUC 1409</strain>
        <strain evidence="7 10">SNUC 4143</strain>
        <strain evidence="5 9">SNUC 761</strain>
    </source>
</reference>
<proteinExistence type="inferred from homology"/>
<reference evidence="6" key="3">
    <citation type="submission" date="2018-03" db="EMBL/GenBank/DDBJ databases">
        <authorList>
            <person name="Naushad S."/>
        </authorList>
    </citation>
    <scope>NUCLEOTIDE SEQUENCE</scope>
    <source>
        <strain evidence="6">SNUC 1409</strain>
    </source>
</reference>
<gene>
    <name evidence="5" type="ORF">BUY44_00345</name>
    <name evidence="6" type="ORF">BUY47_06995</name>
    <name evidence="7" type="ORF">BUY48_02440</name>
</gene>
<dbReference type="GeneID" id="48887366"/>
<feature type="domain" description="Aerobactin siderophore biosynthesis IucA/IucC-like C-terminal" evidence="4">
    <location>
        <begin position="472"/>
        <end position="640"/>
    </location>
</feature>
<dbReference type="Pfam" id="PF04183">
    <property type="entry name" value="IucA_IucC"/>
    <property type="match status" value="1"/>
</dbReference>
<evidence type="ECO:0000313" key="8">
    <source>
        <dbReference type="Proteomes" id="UP000242088"/>
    </source>
</evidence>
<dbReference type="InterPro" id="IPR007310">
    <property type="entry name" value="Aerobactin_biosyn_IucA/IucC_N"/>
</dbReference>
<comment type="caution">
    <text evidence="7">The sequence shown here is derived from an EMBL/GenBank/DDBJ whole genome shotgun (WGS) entry which is preliminary data.</text>
</comment>
<dbReference type="InterPro" id="IPR037455">
    <property type="entry name" value="LucA/IucC-like"/>
</dbReference>
<evidence type="ECO:0000313" key="7">
    <source>
        <dbReference type="EMBL" id="PTF16447.1"/>
    </source>
</evidence>
<evidence type="ECO:0000313" key="9">
    <source>
        <dbReference type="Proteomes" id="UP000242547"/>
    </source>
</evidence>
<dbReference type="RefSeq" id="WP_103166901.1">
    <property type="nucleotide sequence ID" value="NZ_CP130489.1"/>
</dbReference>
<dbReference type="EMBL" id="PYZL01000001">
    <property type="protein sequence ID" value="PTE74737.1"/>
    <property type="molecule type" value="Genomic_DNA"/>
</dbReference>
<organism evidence="7 10">
    <name type="scientific">Staphylococcus devriesei</name>
    <dbReference type="NCBI Taxonomy" id="586733"/>
    <lineage>
        <taxon>Bacteria</taxon>
        <taxon>Bacillati</taxon>
        <taxon>Bacillota</taxon>
        <taxon>Bacilli</taxon>
        <taxon>Bacillales</taxon>
        <taxon>Staphylococcaceae</taxon>
        <taxon>Staphylococcus</taxon>
    </lineage>
</organism>
<comment type="similarity">
    <text evidence="2">Belongs to the IucA/IucC family.</text>
</comment>
<keyword evidence="8" id="KW-1185">Reference proteome</keyword>
<dbReference type="Pfam" id="PF06276">
    <property type="entry name" value="FhuF"/>
    <property type="match status" value="1"/>
</dbReference>
<protein>
    <submittedName>
        <fullName evidence="7">Sialic acid synthase</fullName>
    </submittedName>
</protein>
<evidence type="ECO:0000256" key="2">
    <source>
        <dbReference type="ARBA" id="ARBA00007832"/>
    </source>
</evidence>
<reference evidence="7" key="2">
    <citation type="submission" date="2018-03" db="EMBL/GenBank/DDBJ databases">
        <authorList>
            <person name="Keele B.F."/>
        </authorList>
    </citation>
    <scope>NUCLEOTIDE SEQUENCE</scope>
    <source>
        <strain evidence="7">SNUC 4143</strain>
        <strain evidence="5">SNUC 761</strain>
    </source>
</reference>
<comment type="pathway">
    <text evidence="1">Siderophore biosynthesis.</text>
</comment>
<dbReference type="InterPro" id="IPR022770">
    <property type="entry name" value="IucA/IucC-like_C"/>
</dbReference>
<dbReference type="GO" id="GO:0019290">
    <property type="term" value="P:siderophore biosynthetic process"/>
    <property type="evidence" value="ECO:0007669"/>
    <property type="project" value="InterPro"/>
</dbReference>
<evidence type="ECO:0000313" key="6">
    <source>
        <dbReference type="EMBL" id="PTF14100.1"/>
    </source>
</evidence>
<dbReference type="AlphaFoldDB" id="A0A2K4DKF1"/>
<dbReference type="Proteomes" id="UP000242547">
    <property type="component" value="Unassembled WGS sequence"/>
</dbReference>
<feature type="domain" description="Aerobactin siderophore biosynthesis IucA/IucC N-terminal" evidence="3">
    <location>
        <begin position="195"/>
        <end position="438"/>
    </location>
</feature>
<dbReference type="PANTHER" id="PTHR34384">
    <property type="entry name" value="L-2,3-DIAMINOPROPANOATE--CITRATE LIGASE"/>
    <property type="match status" value="1"/>
</dbReference>